<dbReference type="Gene3D" id="3.20.20.70">
    <property type="entry name" value="Aldolase class I"/>
    <property type="match status" value="1"/>
</dbReference>
<sequence>MKDTCCIIAEFGMLHEGSIGTALRMADAAKELGADAVKYQTHIADAETRKNAPMPKYFSGEPRWDYFTRTAFTLDQWKVLKAHCDKIGIEFISSPFSLEAVDLLEEVGMKRYKIPSGEVTNIPFLERVAKTGKPVILSSGMSPWKEIDRAAETIKKNGNHLTVVQCTSMYPTPPEKVGLNVMQEMAERYTCPVGLSDQSLTNYAGFAAAALGASIIEKHITLSRWVYGSDAKHSVEPDEFRDFVAGVRAIGKMRQNSVDKNDISAVAEMKPIFEKSVVAGRDLPAGHTLTFGDMRFKKPGTGLRADRYREVLGKKLKTAVRQDDDILPEAIL</sequence>
<dbReference type="Gene3D" id="3.90.1210.10">
    <property type="entry name" value="Antifreeze-like/N-acetylneuraminic acid synthase C-terminal domain"/>
    <property type="match status" value="1"/>
</dbReference>
<dbReference type="PROSITE" id="PS50844">
    <property type="entry name" value="AFP_LIKE"/>
    <property type="match status" value="1"/>
</dbReference>
<dbReference type="InterPro" id="IPR006190">
    <property type="entry name" value="SAF_AFP_Neu5Ac"/>
</dbReference>
<dbReference type="GO" id="GO:0016051">
    <property type="term" value="P:carbohydrate biosynthetic process"/>
    <property type="evidence" value="ECO:0007669"/>
    <property type="project" value="InterPro"/>
</dbReference>
<comment type="caution">
    <text evidence="2">The sequence shown here is derived from an EMBL/GenBank/DDBJ whole genome shotgun (WGS) entry which is preliminary data.</text>
</comment>
<dbReference type="Proteomes" id="UP000177177">
    <property type="component" value="Unassembled WGS sequence"/>
</dbReference>
<dbReference type="PANTHER" id="PTHR42966:SF1">
    <property type="entry name" value="SIALIC ACID SYNTHASE"/>
    <property type="match status" value="1"/>
</dbReference>
<evidence type="ECO:0000259" key="1">
    <source>
        <dbReference type="PROSITE" id="PS50844"/>
    </source>
</evidence>
<organism evidence="2 3">
    <name type="scientific">Candidatus Sungbacteria bacterium RIFCSPHIGHO2_02_FULL_53_17</name>
    <dbReference type="NCBI Taxonomy" id="1802275"/>
    <lineage>
        <taxon>Bacteria</taxon>
        <taxon>Candidatus Sungiibacteriota</taxon>
    </lineage>
</organism>
<dbReference type="EMBL" id="MHQN01000023">
    <property type="protein sequence ID" value="OHA03169.1"/>
    <property type="molecule type" value="Genomic_DNA"/>
</dbReference>
<dbReference type="InterPro" id="IPR013132">
    <property type="entry name" value="PseI/NeuA/B-like_N"/>
</dbReference>
<dbReference type="InterPro" id="IPR013974">
    <property type="entry name" value="SAF"/>
</dbReference>
<gene>
    <name evidence="2" type="ORF">A3C92_03860</name>
</gene>
<evidence type="ECO:0000313" key="2">
    <source>
        <dbReference type="EMBL" id="OHA03169.1"/>
    </source>
</evidence>
<evidence type="ECO:0000313" key="3">
    <source>
        <dbReference type="Proteomes" id="UP000177177"/>
    </source>
</evidence>
<proteinExistence type="predicted"/>
<name>A0A1G2KXK8_9BACT</name>
<dbReference type="InterPro" id="IPR013785">
    <property type="entry name" value="Aldolase_TIM"/>
</dbReference>
<dbReference type="Pfam" id="PF03102">
    <property type="entry name" value="NeuB"/>
    <property type="match status" value="1"/>
</dbReference>
<dbReference type="SUPFAM" id="SSF51569">
    <property type="entry name" value="Aldolase"/>
    <property type="match status" value="1"/>
</dbReference>
<dbReference type="SUPFAM" id="SSF51269">
    <property type="entry name" value="AFP III-like domain"/>
    <property type="match status" value="1"/>
</dbReference>
<dbReference type="InterPro" id="IPR036732">
    <property type="entry name" value="AFP_Neu5c_C_sf"/>
</dbReference>
<dbReference type="AlphaFoldDB" id="A0A1G2KXK8"/>
<dbReference type="GO" id="GO:0047444">
    <property type="term" value="F:N-acylneuraminate-9-phosphate synthase activity"/>
    <property type="evidence" value="ECO:0007669"/>
    <property type="project" value="TreeGrafter"/>
</dbReference>
<dbReference type="PANTHER" id="PTHR42966">
    <property type="entry name" value="N-ACETYLNEURAMINATE SYNTHASE"/>
    <property type="match status" value="1"/>
</dbReference>
<accession>A0A1G2KXK8</accession>
<reference evidence="2 3" key="1">
    <citation type="journal article" date="2016" name="Nat. Commun.">
        <title>Thousands of microbial genomes shed light on interconnected biogeochemical processes in an aquifer system.</title>
        <authorList>
            <person name="Anantharaman K."/>
            <person name="Brown C.T."/>
            <person name="Hug L.A."/>
            <person name="Sharon I."/>
            <person name="Castelle C.J."/>
            <person name="Probst A.J."/>
            <person name="Thomas B.C."/>
            <person name="Singh A."/>
            <person name="Wilkins M.J."/>
            <person name="Karaoz U."/>
            <person name="Brodie E.L."/>
            <person name="Williams K.H."/>
            <person name="Hubbard S.S."/>
            <person name="Banfield J.F."/>
        </authorList>
    </citation>
    <scope>NUCLEOTIDE SEQUENCE [LARGE SCALE GENOMIC DNA]</scope>
</reference>
<dbReference type="CDD" id="cd11615">
    <property type="entry name" value="SAF_NeuB_like"/>
    <property type="match status" value="1"/>
</dbReference>
<protein>
    <submittedName>
        <fullName evidence="2">N-acetylneuraminate synthase</fullName>
    </submittedName>
</protein>
<feature type="domain" description="AFP-like" evidence="1">
    <location>
        <begin position="276"/>
        <end position="332"/>
    </location>
</feature>
<dbReference type="InterPro" id="IPR051690">
    <property type="entry name" value="PseI-like"/>
</dbReference>
<dbReference type="SMART" id="SM00858">
    <property type="entry name" value="SAF"/>
    <property type="match status" value="1"/>
</dbReference>
<dbReference type="Pfam" id="PF08666">
    <property type="entry name" value="SAF"/>
    <property type="match status" value="1"/>
</dbReference>
<dbReference type="InterPro" id="IPR057736">
    <property type="entry name" value="SAF_PseI/NeuA/NeuB"/>
</dbReference>